<evidence type="ECO:0000313" key="2">
    <source>
        <dbReference type="EMBL" id="GAG71488.1"/>
    </source>
</evidence>
<name>X1AFL7_9ZZZZ</name>
<dbReference type="AlphaFoldDB" id="X1AFL7"/>
<organism evidence="2">
    <name type="scientific">marine sediment metagenome</name>
    <dbReference type="NCBI Taxonomy" id="412755"/>
    <lineage>
        <taxon>unclassified sequences</taxon>
        <taxon>metagenomes</taxon>
        <taxon>ecological metagenomes</taxon>
    </lineage>
</organism>
<protein>
    <submittedName>
        <fullName evidence="2">Uncharacterized protein</fullName>
    </submittedName>
</protein>
<accession>X1AFL7</accession>
<proteinExistence type="predicted"/>
<comment type="caution">
    <text evidence="2">The sequence shown here is derived from an EMBL/GenBank/DDBJ whole genome shotgun (WGS) entry which is preliminary data.</text>
</comment>
<gene>
    <name evidence="2" type="ORF">S01H4_08718</name>
</gene>
<keyword evidence="1" id="KW-0812">Transmembrane</keyword>
<keyword evidence="1" id="KW-1133">Transmembrane helix</keyword>
<dbReference type="EMBL" id="BART01003036">
    <property type="protein sequence ID" value="GAG71488.1"/>
    <property type="molecule type" value="Genomic_DNA"/>
</dbReference>
<reference evidence="2" key="1">
    <citation type="journal article" date="2014" name="Front. Microbiol.">
        <title>High frequency of phylogenetically diverse reductive dehalogenase-homologous genes in deep subseafloor sedimentary metagenomes.</title>
        <authorList>
            <person name="Kawai M."/>
            <person name="Futagami T."/>
            <person name="Toyoda A."/>
            <person name="Takaki Y."/>
            <person name="Nishi S."/>
            <person name="Hori S."/>
            <person name="Arai W."/>
            <person name="Tsubouchi T."/>
            <person name="Morono Y."/>
            <person name="Uchiyama I."/>
            <person name="Ito T."/>
            <person name="Fujiyama A."/>
            <person name="Inagaki F."/>
            <person name="Takami H."/>
        </authorList>
    </citation>
    <scope>NUCLEOTIDE SEQUENCE</scope>
    <source>
        <strain evidence="2">Expedition CK06-06</strain>
    </source>
</reference>
<feature type="non-terminal residue" evidence="2">
    <location>
        <position position="111"/>
    </location>
</feature>
<evidence type="ECO:0000256" key="1">
    <source>
        <dbReference type="SAM" id="Phobius"/>
    </source>
</evidence>
<keyword evidence="1" id="KW-0472">Membrane</keyword>
<feature type="transmembrane region" description="Helical" evidence="1">
    <location>
        <begin position="20"/>
        <end position="38"/>
    </location>
</feature>
<sequence>MHKKVYGGEFMLIINRIKVIFLTLIFTVILMVNIIVYTEAAPVSEQPFSLEKVNTTSATEVILTPPEDVNVTILTDEYVMPAAELATTKTNPDIIIIENKYIKMSVVPNRG</sequence>